<dbReference type="InterPro" id="IPR001322">
    <property type="entry name" value="Lamin_tail_dom"/>
</dbReference>
<dbReference type="GeneID" id="20082634"/>
<feature type="transmembrane region" description="Helical" evidence="1">
    <location>
        <begin position="290"/>
        <end position="309"/>
    </location>
</feature>
<keyword evidence="1" id="KW-0812">Transmembrane</keyword>
<protein>
    <recommendedName>
        <fullName evidence="2">LTD domain-containing protein</fullName>
    </recommendedName>
</protein>
<dbReference type="Gene3D" id="2.60.40.1260">
    <property type="entry name" value="Lamin Tail domain"/>
    <property type="match status" value="1"/>
</dbReference>
<gene>
    <name evidence="3" type="ORF">H310_05584</name>
</gene>
<evidence type="ECO:0000256" key="1">
    <source>
        <dbReference type="SAM" id="Phobius"/>
    </source>
</evidence>
<feature type="transmembrane region" description="Helical" evidence="1">
    <location>
        <begin position="195"/>
        <end position="218"/>
    </location>
</feature>
<sequence>MPYASLRRVLLPLVDHRVVRSTMQINNATAMQELYISRVDMKQQWIVVSNPSTESIDLTNHRLTNDTGSIVFHFPKGYVLQSGEEVTVWCTPGSSDFNSHNLLDPYLLWTSLDGTLSSSPFFVKSQQLHEVVLLDAYLTEVASLQVTAAGQKTFRVNSANPPQLSYPYLNPFHFQQRHGVYVFSRYWGVVSDPAYAAHFAAVVVCPLIEVVRILIMYSVLVQVYLNPADLNPFFLPVAFACDVLTRLVSLSIKDGHLATFLSFSSFLVDQFHLLAIYLSLMVLFPSIRPVYSALLTAEFTLGLFSLVGPPAHFFTTRHKWHRVFRWTESVLYSSPKVVSTCFVAKEAFFFLMHIKASKWMARVSPLVLHLALYVCIPCVALATAMTVARGMSIAVHMLSSRRQKKVD</sequence>
<dbReference type="InterPro" id="IPR036415">
    <property type="entry name" value="Lamin_tail_dom_sf"/>
</dbReference>
<evidence type="ECO:0000259" key="2">
    <source>
        <dbReference type="PROSITE" id="PS51841"/>
    </source>
</evidence>
<dbReference type="PROSITE" id="PS51841">
    <property type="entry name" value="LTD"/>
    <property type="match status" value="1"/>
</dbReference>
<dbReference type="VEuPathDB" id="FungiDB:H310_05584"/>
<dbReference type="RefSeq" id="XP_008868551.1">
    <property type="nucleotide sequence ID" value="XM_008870329.1"/>
</dbReference>
<dbReference type="OrthoDB" id="102442at2759"/>
<reference evidence="3" key="1">
    <citation type="submission" date="2013-12" db="EMBL/GenBank/DDBJ databases">
        <title>The Genome Sequence of Aphanomyces invadans NJM9701.</title>
        <authorList>
            <consortium name="The Broad Institute Genomics Platform"/>
            <person name="Russ C."/>
            <person name="Tyler B."/>
            <person name="van West P."/>
            <person name="Dieguez-Uribeondo J."/>
            <person name="Young S.K."/>
            <person name="Zeng Q."/>
            <person name="Gargeya S."/>
            <person name="Fitzgerald M."/>
            <person name="Abouelleil A."/>
            <person name="Alvarado L."/>
            <person name="Chapman S.B."/>
            <person name="Gainer-Dewar J."/>
            <person name="Goldberg J."/>
            <person name="Griggs A."/>
            <person name="Gujja S."/>
            <person name="Hansen M."/>
            <person name="Howarth C."/>
            <person name="Imamovic A."/>
            <person name="Ireland A."/>
            <person name="Larimer J."/>
            <person name="McCowan C."/>
            <person name="Murphy C."/>
            <person name="Pearson M."/>
            <person name="Poon T.W."/>
            <person name="Priest M."/>
            <person name="Roberts A."/>
            <person name="Saif S."/>
            <person name="Shea T."/>
            <person name="Sykes S."/>
            <person name="Wortman J."/>
            <person name="Nusbaum C."/>
            <person name="Birren B."/>
        </authorList>
    </citation>
    <scope>NUCLEOTIDE SEQUENCE [LARGE SCALE GENOMIC DNA]</scope>
    <source>
        <strain evidence="3">NJM9701</strain>
    </source>
</reference>
<keyword evidence="1" id="KW-0472">Membrane</keyword>
<feature type="transmembrane region" description="Helical" evidence="1">
    <location>
        <begin position="260"/>
        <end position="284"/>
    </location>
</feature>
<proteinExistence type="predicted"/>
<dbReference type="EMBL" id="KI913960">
    <property type="protein sequence ID" value="ETW03167.1"/>
    <property type="molecule type" value="Genomic_DNA"/>
</dbReference>
<organism evidence="3">
    <name type="scientific">Aphanomyces invadans</name>
    <dbReference type="NCBI Taxonomy" id="157072"/>
    <lineage>
        <taxon>Eukaryota</taxon>
        <taxon>Sar</taxon>
        <taxon>Stramenopiles</taxon>
        <taxon>Oomycota</taxon>
        <taxon>Saprolegniomycetes</taxon>
        <taxon>Saprolegniales</taxon>
        <taxon>Verrucalvaceae</taxon>
        <taxon>Aphanomyces</taxon>
    </lineage>
</organism>
<dbReference type="eggNOG" id="ENOG502R4IT">
    <property type="taxonomic scope" value="Eukaryota"/>
</dbReference>
<accession>A0A024UB87</accession>
<evidence type="ECO:0000313" key="3">
    <source>
        <dbReference type="EMBL" id="ETW03167.1"/>
    </source>
</evidence>
<feature type="domain" description="LTD" evidence="2">
    <location>
        <begin position="19"/>
        <end position="148"/>
    </location>
</feature>
<dbReference type="SUPFAM" id="SSF74853">
    <property type="entry name" value="Lamin A/C globular tail domain"/>
    <property type="match status" value="1"/>
</dbReference>
<keyword evidence="1" id="KW-1133">Transmembrane helix</keyword>
<feature type="transmembrane region" description="Helical" evidence="1">
    <location>
        <begin position="371"/>
        <end position="395"/>
    </location>
</feature>
<feature type="transmembrane region" description="Helical" evidence="1">
    <location>
        <begin position="330"/>
        <end position="351"/>
    </location>
</feature>
<name>A0A024UB87_9STRA</name>
<dbReference type="AlphaFoldDB" id="A0A024UB87"/>
<dbReference type="Pfam" id="PF00932">
    <property type="entry name" value="LTD"/>
    <property type="match status" value="1"/>
</dbReference>
<feature type="transmembrane region" description="Helical" evidence="1">
    <location>
        <begin position="230"/>
        <end position="248"/>
    </location>
</feature>